<organism evidence="2 3">
    <name type="scientific">Absidia repens</name>
    <dbReference type="NCBI Taxonomy" id="90262"/>
    <lineage>
        <taxon>Eukaryota</taxon>
        <taxon>Fungi</taxon>
        <taxon>Fungi incertae sedis</taxon>
        <taxon>Mucoromycota</taxon>
        <taxon>Mucoromycotina</taxon>
        <taxon>Mucoromycetes</taxon>
        <taxon>Mucorales</taxon>
        <taxon>Cunninghamellaceae</taxon>
        <taxon>Absidia</taxon>
    </lineage>
</organism>
<dbReference type="SUPFAM" id="SSF50729">
    <property type="entry name" value="PH domain-like"/>
    <property type="match status" value="1"/>
</dbReference>
<reference evidence="2 3" key="1">
    <citation type="submission" date="2016-07" db="EMBL/GenBank/DDBJ databases">
        <title>Pervasive Adenine N6-methylation of Active Genes in Fungi.</title>
        <authorList>
            <consortium name="DOE Joint Genome Institute"/>
            <person name="Mondo S.J."/>
            <person name="Dannebaum R.O."/>
            <person name="Kuo R.C."/>
            <person name="Labutti K."/>
            <person name="Haridas S."/>
            <person name="Kuo A."/>
            <person name="Salamov A."/>
            <person name="Ahrendt S.R."/>
            <person name="Lipzen A."/>
            <person name="Sullivan W."/>
            <person name="Andreopoulos W.B."/>
            <person name="Clum A."/>
            <person name="Lindquist E."/>
            <person name="Daum C."/>
            <person name="Ramamoorthy G.K."/>
            <person name="Gryganskyi A."/>
            <person name="Culley D."/>
            <person name="Magnuson J.K."/>
            <person name="James T.Y."/>
            <person name="O'Malley M.A."/>
            <person name="Stajich J.E."/>
            <person name="Spatafora J.W."/>
            <person name="Visel A."/>
            <person name="Grigoriev I.V."/>
        </authorList>
    </citation>
    <scope>NUCLEOTIDE SEQUENCE [LARGE SCALE GENOMIC DNA]</scope>
    <source>
        <strain evidence="2 3">NRRL 1336</strain>
    </source>
</reference>
<evidence type="ECO:0000256" key="1">
    <source>
        <dbReference type="SAM" id="MobiDB-lite"/>
    </source>
</evidence>
<dbReference type="EMBL" id="MCGE01000037">
    <property type="protein sequence ID" value="ORZ06901.1"/>
    <property type="molecule type" value="Genomic_DNA"/>
</dbReference>
<evidence type="ECO:0000313" key="2">
    <source>
        <dbReference type="EMBL" id="ORZ06901.1"/>
    </source>
</evidence>
<gene>
    <name evidence="2" type="ORF">BCR42DRAFT_442980</name>
</gene>
<dbReference type="InterPro" id="IPR011993">
    <property type="entry name" value="PH-like_dom_sf"/>
</dbReference>
<proteinExistence type="predicted"/>
<dbReference type="Gene3D" id="2.30.29.30">
    <property type="entry name" value="Pleckstrin-homology domain (PH domain)/Phosphotyrosine-binding domain (PTB)"/>
    <property type="match status" value="1"/>
</dbReference>
<feature type="compositionally biased region" description="Low complexity" evidence="1">
    <location>
        <begin position="463"/>
        <end position="478"/>
    </location>
</feature>
<feature type="region of interest" description="Disordered" evidence="1">
    <location>
        <begin position="461"/>
        <end position="482"/>
    </location>
</feature>
<name>A0A1X2I0R5_9FUNG</name>
<dbReference type="Proteomes" id="UP000193560">
    <property type="component" value="Unassembled WGS sequence"/>
</dbReference>
<feature type="region of interest" description="Disordered" evidence="1">
    <location>
        <begin position="68"/>
        <end position="101"/>
    </location>
</feature>
<feature type="region of interest" description="Disordered" evidence="1">
    <location>
        <begin position="331"/>
        <end position="363"/>
    </location>
</feature>
<keyword evidence="3" id="KW-1185">Reference proteome</keyword>
<dbReference type="AlphaFoldDB" id="A0A1X2I0R5"/>
<sequence>MGSIMEASDYEHHLVQRLSSSYSVHNADSTGSSVPKRFWNLQNFKVNQQRDKVGPLIVGTTSEKDRARFSMEGSLLPLKSKGVEDEDEDDDQDKKHGLRRKAAKGLKRIITHFSLADVNSFSGTPGLTSTTLSHHRHNQPPFNFDVTNSHYTDDFNERNMVSSDESSLYTLSIDMDDVEAEFENDEEEEENNVLNQHHHYGSKSHPALLMLNNIASLANRSLPPLPSNKLSTPLNVKNHALDELHYFKEIMHQAHVDQKLRQAVHWCRKPFHRFMSSPMISTLGTFTIPPCSKLMSQDNHLNHSRSSSSSTSSSSSLSSIAVNATAAVNNPSYHYPNNYQEHSVRRPMSSHENQDRQPWTPESRRKVLRCQVIQITNTASSKEYHYELYVQLNDDIQALKSGIMKKITKGISAASPKESISFEVKSPFTLTFTLCAKPVNSGFSKMKTFISKMDLARHQQTPSFSSSSSSSFRNNDSSTKFSSKMPVVGSTCLLSRERFEAFSGKGLSRYTLTKPHENENQKQLDEMNLELMVAFQLEDSVPFSHACISDFSSGDVDFEDAFAACHQGDYLTFYIRSKQFPTWNRYWVTLDHGQLYFRQFSNEHKGPVESIPLSELQSVCKPGEDIQEQVYFGRQHGIVLKFKTNHIRMDQVVLKDDENVEGYMYLFADSPQKASLWQAVFNAYALADYVIPNASINVRYLW</sequence>
<dbReference type="STRING" id="90262.A0A1X2I0R5"/>
<evidence type="ECO:0008006" key="4">
    <source>
        <dbReference type="Google" id="ProtNLM"/>
    </source>
</evidence>
<comment type="caution">
    <text evidence="2">The sequence shown here is derived from an EMBL/GenBank/DDBJ whole genome shotgun (WGS) entry which is preliminary data.</text>
</comment>
<feature type="compositionally biased region" description="Polar residues" evidence="1">
    <location>
        <begin position="331"/>
        <end position="341"/>
    </location>
</feature>
<accession>A0A1X2I0R5</accession>
<protein>
    <recommendedName>
        <fullName evidence="4">PH domain-containing protein</fullName>
    </recommendedName>
</protein>
<evidence type="ECO:0000313" key="3">
    <source>
        <dbReference type="Proteomes" id="UP000193560"/>
    </source>
</evidence>
<dbReference type="OrthoDB" id="2261365at2759"/>